<evidence type="ECO:0000259" key="2">
    <source>
        <dbReference type="Pfam" id="PF03432"/>
    </source>
</evidence>
<protein>
    <submittedName>
        <fullName evidence="3">Relaxase/mobilization nuclease domain-containing protein</fullName>
    </submittedName>
</protein>
<feature type="compositionally biased region" description="Low complexity" evidence="1">
    <location>
        <begin position="260"/>
        <end position="271"/>
    </location>
</feature>
<dbReference type="Pfam" id="PF03432">
    <property type="entry name" value="Relaxase"/>
    <property type="match status" value="1"/>
</dbReference>
<keyword evidence="4" id="KW-1185">Reference proteome</keyword>
<dbReference type="Proteomes" id="UP001211872">
    <property type="component" value="Plasmid unnamed2"/>
</dbReference>
<sequence>MVSKTKMGSSFAGAVKYQFTGYQDAPTDKKCEVLFTQGIRDSSQENMIADFKRGSSRNLDLGLPVWHTSLGFNPADAEKLDSTKMLEVGLAWAKGMGLDKTQLLIVRHHDREDNQHLHLLASRVNFDGRTIKDGNVRMRSKELNATIEKQFGLTTSVKSSQPELQHPERVSGPDREKAEIRQALGYAERGAATLSELWTGLKERDADVEVRERRDAKGTLVGVSFSKNGRVFTGSEIGRAWSSKAIEEKLEMNREDRAAAEQQTRAASAGAKVSVPVAPPIAPKGMGPVEEAKQNPVSVPAFSQASPTPAEARGLAPTEASESAAPTTTDALVPDAGLLREQIPTAENAGKANDPARADEHGLSSPAAAPPTEFEAAPAAHVHSTSSFEEKLARWEAQQLADAEDERLAVLYYDWLQLQKQVQQQVAAATHEALSTGEGFSTLLDRQGLALLPATDDAPICVQHRASGESFSAEEVPLPSSLLTPASQASVQYGVVQMGNTDLQKAPDRLAKVREHLLEVGLTVGFIEPATAHKPAQLNWAFNPLQPEIDLTLVMAKLDAVQASRNAWILEAPHAWHPSPGKAYGRAEPQLYWDNRAGQFNEARLELHTVDQRSAGRVDRVRQAMSKRGVGLGPVQTDAQGRLSFTFRYHTLAPKIDDIDTLLIQVRNSGFDLQESEQQQRARAQGIPVVAARDAGMEYSR</sequence>
<feature type="region of interest" description="Disordered" evidence="1">
    <location>
        <begin position="347"/>
        <end position="371"/>
    </location>
</feature>
<evidence type="ECO:0000256" key="1">
    <source>
        <dbReference type="SAM" id="MobiDB-lite"/>
    </source>
</evidence>
<organism evidence="3 4">
    <name type="scientific">Hymenobacter yonginensis</name>
    <dbReference type="NCBI Taxonomy" id="748197"/>
    <lineage>
        <taxon>Bacteria</taxon>
        <taxon>Pseudomonadati</taxon>
        <taxon>Bacteroidota</taxon>
        <taxon>Cytophagia</taxon>
        <taxon>Cytophagales</taxon>
        <taxon>Hymenobacteraceae</taxon>
        <taxon>Hymenobacter</taxon>
    </lineage>
</organism>
<feature type="compositionally biased region" description="Low complexity" evidence="1">
    <location>
        <begin position="316"/>
        <end position="329"/>
    </location>
</feature>
<name>A0ABY7PV95_9BACT</name>
<dbReference type="RefSeq" id="WP_270129541.1">
    <property type="nucleotide sequence ID" value="NZ_CP115397.1"/>
</dbReference>
<evidence type="ECO:0000313" key="3">
    <source>
        <dbReference type="EMBL" id="WBO86841.1"/>
    </source>
</evidence>
<geneLocation type="plasmid" evidence="3 4">
    <name>unnamed2</name>
</geneLocation>
<dbReference type="InterPro" id="IPR005094">
    <property type="entry name" value="Endonuclease_MobA/VirD2"/>
</dbReference>
<feature type="compositionally biased region" description="Polar residues" evidence="1">
    <location>
        <begin position="295"/>
        <end position="307"/>
    </location>
</feature>
<feature type="region of interest" description="Disordered" evidence="1">
    <location>
        <begin position="255"/>
        <end position="329"/>
    </location>
</feature>
<keyword evidence="3" id="KW-0614">Plasmid</keyword>
<evidence type="ECO:0000313" key="4">
    <source>
        <dbReference type="Proteomes" id="UP001211872"/>
    </source>
</evidence>
<dbReference type="EMBL" id="CP115397">
    <property type="protein sequence ID" value="WBO86841.1"/>
    <property type="molecule type" value="Genomic_DNA"/>
</dbReference>
<gene>
    <name evidence="3" type="ORF">O9Z63_20375</name>
</gene>
<feature type="compositionally biased region" description="Basic and acidic residues" evidence="1">
    <location>
        <begin position="165"/>
        <end position="175"/>
    </location>
</feature>
<reference evidence="3 4" key="1">
    <citation type="journal article" date="2011" name="Int. J. Syst. Evol. Microbiol.">
        <title>Hymenobacter yonginensis sp. nov., isolated from a mesotrophic artificial lake.</title>
        <authorList>
            <person name="Joung Y."/>
            <person name="Cho S.H."/>
            <person name="Kim H."/>
            <person name="Kim S.B."/>
            <person name="Joh K."/>
        </authorList>
    </citation>
    <scope>NUCLEOTIDE SEQUENCE [LARGE SCALE GENOMIC DNA]</scope>
    <source>
        <strain evidence="3 4">KCTC 22745</strain>
    </source>
</reference>
<feature type="region of interest" description="Disordered" evidence="1">
    <location>
        <begin position="156"/>
        <end position="175"/>
    </location>
</feature>
<feature type="domain" description="MobA/VirD2-like nuclease" evidence="2">
    <location>
        <begin position="27"/>
        <end position="153"/>
    </location>
</feature>
<proteinExistence type="predicted"/>
<accession>A0ABY7PV95</accession>